<protein>
    <recommendedName>
        <fullName evidence="4">Ig-like domain-containing protein</fullName>
    </recommendedName>
</protein>
<dbReference type="InterPro" id="IPR050413">
    <property type="entry name" value="TCR_beta_variable"/>
</dbReference>
<dbReference type="SUPFAM" id="SSF48726">
    <property type="entry name" value="Immunoglobulin"/>
    <property type="match status" value="1"/>
</dbReference>
<reference evidence="5" key="1">
    <citation type="submission" date="2025-08" db="UniProtKB">
        <authorList>
            <consortium name="Ensembl"/>
        </authorList>
    </citation>
    <scope>IDENTIFICATION</scope>
</reference>
<dbReference type="Proteomes" id="UP000265000">
    <property type="component" value="Unplaced"/>
</dbReference>
<dbReference type="InterPro" id="IPR007110">
    <property type="entry name" value="Ig-like_dom"/>
</dbReference>
<accession>A0A3Q2QKB2</accession>
<dbReference type="SMART" id="SM00409">
    <property type="entry name" value="IG"/>
    <property type="match status" value="1"/>
</dbReference>
<reference evidence="5" key="2">
    <citation type="submission" date="2025-09" db="UniProtKB">
        <authorList>
            <consortium name="Ensembl"/>
        </authorList>
    </citation>
    <scope>IDENTIFICATION</scope>
</reference>
<keyword evidence="6" id="KW-1185">Reference proteome</keyword>
<dbReference type="SMART" id="SM00406">
    <property type="entry name" value="IGv"/>
    <property type="match status" value="1"/>
</dbReference>
<sequence length="161" mass="18034">HFIFILYFLLLLFMYSPFEQVHQVPESILKSPGAGATIKCSHSIPNYDRILWYKQMNGGQLELLGYMYITQSYPEPGLDVKLSGNADRDQTCALTLEALNPNSSAVYFCAASLTTLHIAAPHDKNLSVFSSLCCVAHTALHLDQLALFEHFFFSLKGEDLL</sequence>
<dbReference type="AlphaFoldDB" id="A0A3Q2QKB2"/>
<dbReference type="Gene3D" id="2.60.40.10">
    <property type="entry name" value="Immunoglobulins"/>
    <property type="match status" value="1"/>
</dbReference>
<dbReference type="InterPro" id="IPR003599">
    <property type="entry name" value="Ig_sub"/>
</dbReference>
<proteinExistence type="predicted"/>
<feature type="domain" description="Ig-like" evidence="4">
    <location>
        <begin position="17"/>
        <end position="127"/>
    </location>
</feature>
<dbReference type="InterPro" id="IPR013106">
    <property type="entry name" value="Ig_V-set"/>
</dbReference>
<evidence type="ECO:0000256" key="1">
    <source>
        <dbReference type="ARBA" id="ARBA00022729"/>
    </source>
</evidence>
<dbReference type="GO" id="GO:0007166">
    <property type="term" value="P:cell surface receptor signaling pathway"/>
    <property type="evidence" value="ECO:0007669"/>
    <property type="project" value="TreeGrafter"/>
</dbReference>
<evidence type="ECO:0000313" key="6">
    <source>
        <dbReference type="Proteomes" id="UP000265000"/>
    </source>
</evidence>
<organism evidence="5 6">
    <name type="scientific">Fundulus heteroclitus</name>
    <name type="common">Killifish</name>
    <name type="synonym">Mummichog</name>
    <dbReference type="NCBI Taxonomy" id="8078"/>
    <lineage>
        <taxon>Eukaryota</taxon>
        <taxon>Metazoa</taxon>
        <taxon>Chordata</taxon>
        <taxon>Craniata</taxon>
        <taxon>Vertebrata</taxon>
        <taxon>Euteleostomi</taxon>
        <taxon>Actinopterygii</taxon>
        <taxon>Neopterygii</taxon>
        <taxon>Teleostei</taxon>
        <taxon>Neoteleostei</taxon>
        <taxon>Acanthomorphata</taxon>
        <taxon>Ovalentaria</taxon>
        <taxon>Atherinomorphae</taxon>
        <taxon>Cyprinodontiformes</taxon>
        <taxon>Fundulidae</taxon>
        <taxon>Fundulus</taxon>
    </lineage>
</organism>
<dbReference type="PANTHER" id="PTHR23268:SF102">
    <property type="entry name" value="IMMUNOGLOBULIN V-SET DOMAIN-CONTAINING PROTEIN"/>
    <property type="match status" value="1"/>
</dbReference>
<evidence type="ECO:0000256" key="2">
    <source>
        <dbReference type="ARBA" id="ARBA00022859"/>
    </source>
</evidence>
<dbReference type="GO" id="GO:0002376">
    <property type="term" value="P:immune system process"/>
    <property type="evidence" value="ECO:0007669"/>
    <property type="project" value="UniProtKB-KW"/>
</dbReference>
<dbReference type="InterPro" id="IPR036179">
    <property type="entry name" value="Ig-like_dom_sf"/>
</dbReference>
<dbReference type="PANTHER" id="PTHR23268">
    <property type="entry name" value="T-CELL RECEPTOR BETA CHAIN"/>
    <property type="match status" value="1"/>
</dbReference>
<feature type="chain" id="PRO_5018619932" description="Ig-like domain-containing protein" evidence="3">
    <location>
        <begin position="24"/>
        <end position="161"/>
    </location>
</feature>
<feature type="signal peptide" evidence="3">
    <location>
        <begin position="1"/>
        <end position="23"/>
    </location>
</feature>
<dbReference type="InterPro" id="IPR013783">
    <property type="entry name" value="Ig-like_fold"/>
</dbReference>
<dbReference type="PROSITE" id="PS50835">
    <property type="entry name" value="IG_LIKE"/>
    <property type="match status" value="1"/>
</dbReference>
<evidence type="ECO:0000313" key="5">
    <source>
        <dbReference type="Ensembl" id="ENSFHEP00000027062.1"/>
    </source>
</evidence>
<evidence type="ECO:0000259" key="4">
    <source>
        <dbReference type="PROSITE" id="PS50835"/>
    </source>
</evidence>
<evidence type="ECO:0000256" key="3">
    <source>
        <dbReference type="SAM" id="SignalP"/>
    </source>
</evidence>
<keyword evidence="1 3" id="KW-0732">Signal</keyword>
<dbReference type="Pfam" id="PF07686">
    <property type="entry name" value="V-set"/>
    <property type="match status" value="1"/>
</dbReference>
<name>A0A3Q2QKB2_FUNHE</name>
<dbReference type="GO" id="GO:0005886">
    <property type="term" value="C:plasma membrane"/>
    <property type="evidence" value="ECO:0007669"/>
    <property type="project" value="TreeGrafter"/>
</dbReference>
<dbReference type="Ensembl" id="ENSFHET00000001105.1">
    <property type="protein sequence ID" value="ENSFHEP00000027062.1"/>
    <property type="gene ID" value="ENSFHEG00000010291.1"/>
</dbReference>
<keyword evidence="2" id="KW-0391">Immunity</keyword>
<dbReference type="GeneTree" id="ENSGT01120000272306"/>